<evidence type="ECO:0000256" key="1">
    <source>
        <dbReference type="ARBA" id="ARBA00007074"/>
    </source>
</evidence>
<sequence>MMNVKQILSTSVAVVAAATLFAGVVPAANAADTASTTTAVVSSRSFPKASAAKANLLAESTSTSVDENSDWGGIETLNVPQTKSQSEKDAEAAQKAADEAAKAQTQEYAASRSEQRTAIPQIDLGSMTGSSADLARYASQFTGYPYVAGGNTPAGWDCSGFVQYVYAQFGISLPHSSGAQAAMGTPVASLAEAQPGDILANGTHAAIYIGNGMVVNAMNPVQGTQIVDVSVFGGAGYAIRRLL</sequence>
<dbReference type="Proteomes" id="UP000245876">
    <property type="component" value="Unassembled WGS sequence"/>
</dbReference>
<keyword evidence="6" id="KW-0732">Signal</keyword>
<dbReference type="InterPro" id="IPR038765">
    <property type="entry name" value="Papain-like_cys_pep_sf"/>
</dbReference>
<dbReference type="Pfam" id="PF00877">
    <property type="entry name" value="NLPC_P60"/>
    <property type="match status" value="1"/>
</dbReference>
<name>A0A2U2NC32_9BIFI</name>
<evidence type="ECO:0000256" key="5">
    <source>
        <dbReference type="SAM" id="MobiDB-lite"/>
    </source>
</evidence>
<feature type="domain" description="NlpC/P60" evidence="7">
    <location>
        <begin position="128"/>
        <end position="243"/>
    </location>
</feature>
<gene>
    <name evidence="8" type="ORF">DF196_02805</name>
</gene>
<evidence type="ECO:0000313" key="9">
    <source>
        <dbReference type="Proteomes" id="UP000245876"/>
    </source>
</evidence>
<dbReference type="PANTHER" id="PTHR47053:SF1">
    <property type="entry name" value="MUREIN DD-ENDOPEPTIDASE MEPH-RELATED"/>
    <property type="match status" value="1"/>
</dbReference>
<evidence type="ECO:0000256" key="6">
    <source>
        <dbReference type="SAM" id="SignalP"/>
    </source>
</evidence>
<dbReference type="Gene3D" id="3.90.1720.10">
    <property type="entry name" value="endopeptidase domain like (from Nostoc punctiforme)"/>
    <property type="match status" value="1"/>
</dbReference>
<dbReference type="InterPro" id="IPR051202">
    <property type="entry name" value="Peptidase_C40"/>
</dbReference>
<feature type="compositionally biased region" description="Basic and acidic residues" evidence="5">
    <location>
        <begin position="85"/>
        <end position="101"/>
    </location>
</feature>
<evidence type="ECO:0000256" key="3">
    <source>
        <dbReference type="ARBA" id="ARBA00022801"/>
    </source>
</evidence>
<reference evidence="8 9" key="1">
    <citation type="journal article" date="2018" name="Int. J. Syst. Evol. Microbiol.">
        <title>Bifidobacterium callitrichidarum sp. nov. from the faeces of the emperor tamarin (Saguinus imperator).</title>
        <authorList>
            <person name="Modesto M."/>
            <person name="Michelini S."/>
            <person name="Sansosti M.C."/>
            <person name="De Filippo C."/>
            <person name="Cavalieri D."/>
            <person name="Qvirist L."/>
            <person name="Andlid T."/>
            <person name="Spiezio C."/>
            <person name="Sandri C."/>
            <person name="Pascarelli S."/>
            <person name="Sgorbati B."/>
            <person name="Mattarelli P."/>
        </authorList>
    </citation>
    <scope>NUCLEOTIDE SEQUENCE [LARGE SCALE GENOMIC DNA]</scope>
    <source>
        <strain evidence="8 9">TRI 5</strain>
    </source>
</reference>
<comment type="similarity">
    <text evidence="1">Belongs to the peptidase C40 family.</text>
</comment>
<keyword evidence="2" id="KW-0645">Protease</keyword>
<evidence type="ECO:0000256" key="2">
    <source>
        <dbReference type="ARBA" id="ARBA00022670"/>
    </source>
</evidence>
<dbReference type="EMBL" id="QFFM01000004">
    <property type="protein sequence ID" value="PWG66559.1"/>
    <property type="molecule type" value="Genomic_DNA"/>
</dbReference>
<comment type="caution">
    <text evidence="8">The sequence shown here is derived from an EMBL/GenBank/DDBJ whole genome shotgun (WGS) entry which is preliminary data.</text>
</comment>
<organism evidence="8 9">
    <name type="scientific">Bifidobacterium callitrichidarum</name>
    <dbReference type="NCBI Taxonomy" id="2052941"/>
    <lineage>
        <taxon>Bacteria</taxon>
        <taxon>Bacillati</taxon>
        <taxon>Actinomycetota</taxon>
        <taxon>Actinomycetes</taxon>
        <taxon>Bifidobacteriales</taxon>
        <taxon>Bifidobacteriaceae</taxon>
        <taxon>Bifidobacterium</taxon>
    </lineage>
</organism>
<dbReference type="GO" id="GO:0008234">
    <property type="term" value="F:cysteine-type peptidase activity"/>
    <property type="evidence" value="ECO:0007669"/>
    <property type="project" value="UniProtKB-KW"/>
</dbReference>
<keyword evidence="3" id="KW-0378">Hydrolase</keyword>
<dbReference type="RefSeq" id="WP_109056383.1">
    <property type="nucleotide sequence ID" value="NZ_QFFM01000004.1"/>
</dbReference>
<protein>
    <submittedName>
        <fullName evidence="8">Peptidase P60</fullName>
    </submittedName>
</protein>
<accession>A0A2U2NC32</accession>
<evidence type="ECO:0000259" key="7">
    <source>
        <dbReference type="PROSITE" id="PS51935"/>
    </source>
</evidence>
<keyword evidence="4" id="KW-0788">Thiol protease</keyword>
<dbReference type="InterPro" id="IPR000064">
    <property type="entry name" value="NLP_P60_dom"/>
</dbReference>
<proteinExistence type="inferred from homology"/>
<feature type="signal peptide" evidence="6">
    <location>
        <begin position="1"/>
        <end position="30"/>
    </location>
</feature>
<dbReference type="GO" id="GO:0006508">
    <property type="term" value="P:proteolysis"/>
    <property type="evidence" value="ECO:0007669"/>
    <property type="project" value="UniProtKB-KW"/>
</dbReference>
<feature type="chain" id="PRO_5015459030" evidence="6">
    <location>
        <begin position="31"/>
        <end position="243"/>
    </location>
</feature>
<dbReference type="PANTHER" id="PTHR47053">
    <property type="entry name" value="MUREIN DD-ENDOPEPTIDASE MEPH-RELATED"/>
    <property type="match status" value="1"/>
</dbReference>
<dbReference type="SUPFAM" id="SSF54001">
    <property type="entry name" value="Cysteine proteinases"/>
    <property type="match status" value="1"/>
</dbReference>
<dbReference type="PROSITE" id="PS51935">
    <property type="entry name" value="NLPC_P60"/>
    <property type="match status" value="1"/>
</dbReference>
<dbReference type="OrthoDB" id="9815778at2"/>
<dbReference type="AlphaFoldDB" id="A0A2U2NC32"/>
<evidence type="ECO:0000256" key="4">
    <source>
        <dbReference type="ARBA" id="ARBA00022807"/>
    </source>
</evidence>
<feature type="region of interest" description="Disordered" evidence="5">
    <location>
        <begin position="60"/>
        <end position="117"/>
    </location>
</feature>
<keyword evidence="9" id="KW-1185">Reference proteome</keyword>
<evidence type="ECO:0000313" key="8">
    <source>
        <dbReference type="EMBL" id="PWG66559.1"/>
    </source>
</evidence>